<dbReference type="InterPro" id="IPR036102">
    <property type="entry name" value="OsmC/Ohrsf"/>
</dbReference>
<name>A0ABT9D5A7_9CELL</name>
<gene>
    <name evidence="1" type="ORF">Q6348_01975</name>
</gene>
<dbReference type="Pfam" id="PF02566">
    <property type="entry name" value="OsmC"/>
    <property type="match status" value="1"/>
</dbReference>
<comment type="caution">
    <text evidence="1">The sequence shown here is derived from an EMBL/GenBank/DDBJ whole genome shotgun (WGS) entry which is preliminary data.</text>
</comment>
<evidence type="ECO:0000313" key="1">
    <source>
        <dbReference type="EMBL" id="MDO8105960.1"/>
    </source>
</evidence>
<dbReference type="RefSeq" id="WP_304599653.1">
    <property type="nucleotide sequence ID" value="NZ_JAUQYO010000002.1"/>
</dbReference>
<dbReference type="PANTHER" id="PTHR39624">
    <property type="entry name" value="PROTEIN INVOLVED IN RIMO-MEDIATED BETA-METHYLTHIOLATION OF RIBOSOMAL PROTEIN S12 YCAO"/>
    <property type="match status" value="1"/>
</dbReference>
<evidence type="ECO:0000313" key="2">
    <source>
        <dbReference type="Proteomes" id="UP001232536"/>
    </source>
</evidence>
<dbReference type="InterPro" id="IPR015946">
    <property type="entry name" value="KH_dom-like_a/b"/>
</dbReference>
<dbReference type="EMBL" id="JAUQYP010000001">
    <property type="protein sequence ID" value="MDO8105960.1"/>
    <property type="molecule type" value="Genomic_DNA"/>
</dbReference>
<proteinExistence type="predicted"/>
<dbReference type="SUPFAM" id="SSF82784">
    <property type="entry name" value="OsmC-like"/>
    <property type="match status" value="1"/>
</dbReference>
<sequence>MTELLAPGPGEVLVRETPAGPFTQEVRVGLHTWVADEPPSAGGDDAGPAPYDMLGAALGACISMTLRMYVERKGWPVESIAVLIGHEKVKVTTDDGMPVMRDRFTCTLTFTGDLSDEQRARLREIADRCPVHRTLEHGALFDTRLAGEQSSE</sequence>
<organism evidence="1 2">
    <name type="scientific">Actinotalea lenta</name>
    <dbReference type="NCBI Taxonomy" id="3064654"/>
    <lineage>
        <taxon>Bacteria</taxon>
        <taxon>Bacillati</taxon>
        <taxon>Actinomycetota</taxon>
        <taxon>Actinomycetes</taxon>
        <taxon>Micrococcales</taxon>
        <taxon>Cellulomonadaceae</taxon>
        <taxon>Actinotalea</taxon>
    </lineage>
</organism>
<protein>
    <submittedName>
        <fullName evidence="1">OsmC family protein</fullName>
    </submittedName>
</protein>
<reference evidence="1 2" key="1">
    <citation type="submission" date="2023-07" db="EMBL/GenBank/DDBJ databases">
        <title>Description of novel actinomycetes strains, isolated from tidal flat sediment.</title>
        <authorList>
            <person name="Lu C."/>
        </authorList>
    </citation>
    <scope>NUCLEOTIDE SEQUENCE [LARGE SCALE GENOMIC DNA]</scope>
    <source>
        <strain evidence="1 2">SYSU T00b441</strain>
    </source>
</reference>
<dbReference type="Proteomes" id="UP001232536">
    <property type="component" value="Unassembled WGS sequence"/>
</dbReference>
<keyword evidence="2" id="KW-1185">Reference proteome</keyword>
<dbReference type="InterPro" id="IPR003718">
    <property type="entry name" value="OsmC/Ohr_fam"/>
</dbReference>
<accession>A0ABT9D5A7</accession>
<dbReference type="PANTHER" id="PTHR39624:SF2">
    <property type="entry name" value="OSMC-LIKE PROTEIN"/>
    <property type="match status" value="1"/>
</dbReference>
<dbReference type="Gene3D" id="3.30.300.20">
    <property type="match status" value="1"/>
</dbReference>